<feature type="region of interest" description="Disordered" evidence="1">
    <location>
        <begin position="50"/>
        <end position="71"/>
    </location>
</feature>
<organism evidence="2 3">
    <name type="scientific">Cyclostephanos tholiformis</name>
    <dbReference type="NCBI Taxonomy" id="382380"/>
    <lineage>
        <taxon>Eukaryota</taxon>
        <taxon>Sar</taxon>
        <taxon>Stramenopiles</taxon>
        <taxon>Ochrophyta</taxon>
        <taxon>Bacillariophyta</taxon>
        <taxon>Coscinodiscophyceae</taxon>
        <taxon>Thalassiosirophycidae</taxon>
        <taxon>Stephanodiscales</taxon>
        <taxon>Stephanodiscaceae</taxon>
        <taxon>Cyclostephanos</taxon>
    </lineage>
</organism>
<evidence type="ECO:0000313" key="2">
    <source>
        <dbReference type="EMBL" id="KAL3822135.1"/>
    </source>
</evidence>
<gene>
    <name evidence="2" type="ORF">ACHAXA_011913</name>
</gene>
<comment type="caution">
    <text evidence="2">The sequence shown here is derived from an EMBL/GenBank/DDBJ whole genome shotgun (WGS) entry which is preliminary data.</text>
</comment>
<proteinExistence type="predicted"/>
<protein>
    <submittedName>
        <fullName evidence="2">Uncharacterized protein</fullName>
    </submittedName>
</protein>
<dbReference type="Proteomes" id="UP001530377">
    <property type="component" value="Unassembled WGS sequence"/>
</dbReference>
<keyword evidence="3" id="KW-1185">Reference proteome</keyword>
<sequence length="232" mass="25574">MGSAFLPVKPRDGTSSPMALTSDLNSGAAGALLRPKRTCQGSSLRQKIASLDDINEETPPDNMSVSVSDASTKGSIHSQPTLLDFVGDACCASSWFTSIFPCAILDINDNDDRVVDKLSRESAMNVMYSNVGRSQEFMDHDREQDLNIMFIRLPEEAKRDALHCHPIPAVIEDETDLEVDSDEDEVIGAPSLNDGPYDMQGTIAPIVNRVFAFSPHKLTKFGIQRVFRRKRQ</sequence>
<feature type="compositionally biased region" description="Polar residues" evidence="1">
    <location>
        <begin position="61"/>
        <end position="71"/>
    </location>
</feature>
<name>A0ABD3SCE0_9STRA</name>
<dbReference type="AlphaFoldDB" id="A0ABD3SCE0"/>
<dbReference type="EMBL" id="JALLPB020000074">
    <property type="protein sequence ID" value="KAL3822135.1"/>
    <property type="molecule type" value="Genomic_DNA"/>
</dbReference>
<evidence type="ECO:0000256" key="1">
    <source>
        <dbReference type="SAM" id="MobiDB-lite"/>
    </source>
</evidence>
<feature type="region of interest" description="Disordered" evidence="1">
    <location>
        <begin position="1"/>
        <end position="21"/>
    </location>
</feature>
<reference evidence="2 3" key="1">
    <citation type="submission" date="2024-10" db="EMBL/GenBank/DDBJ databases">
        <title>Updated reference genomes for cyclostephanoid diatoms.</title>
        <authorList>
            <person name="Roberts W.R."/>
            <person name="Alverson A.J."/>
        </authorList>
    </citation>
    <scope>NUCLEOTIDE SEQUENCE [LARGE SCALE GENOMIC DNA]</scope>
    <source>
        <strain evidence="2 3">AJA228-03</strain>
    </source>
</reference>
<accession>A0ABD3SCE0</accession>
<evidence type="ECO:0000313" key="3">
    <source>
        <dbReference type="Proteomes" id="UP001530377"/>
    </source>
</evidence>